<name>A0AAQ3QG18_9LILI</name>
<dbReference type="EMBL" id="CP136895">
    <property type="protein sequence ID" value="WOL11511.1"/>
    <property type="molecule type" value="Genomic_DNA"/>
</dbReference>
<reference evidence="1 2" key="1">
    <citation type="submission" date="2023-10" db="EMBL/GenBank/DDBJ databases">
        <title>Chromosome-scale genome assembly provides insights into flower coloration mechanisms of Canna indica.</title>
        <authorList>
            <person name="Li C."/>
        </authorList>
    </citation>
    <scope>NUCLEOTIDE SEQUENCE [LARGE SCALE GENOMIC DNA]</scope>
    <source>
        <tissue evidence="1">Flower</tissue>
    </source>
</reference>
<organism evidence="1 2">
    <name type="scientific">Canna indica</name>
    <name type="common">Indian-shot</name>
    <dbReference type="NCBI Taxonomy" id="4628"/>
    <lineage>
        <taxon>Eukaryota</taxon>
        <taxon>Viridiplantae</taxon>
        <taxon>Streptophyta</taxon>
        <taxon>Embryophyta</taxon>
        <taxon>Tracheophyta</taxon>
        <taxon>Spermatophyta</taxon>
        <taxon>Magnoliopsida</taxon>
        <taxon>Liliopsida</taxon>
        <taxon>Zingiberales</taxon>
        <taxon>Cannaceae</taxon>
        <taxon>Canna</taxon>
    </lineage>
</organism>
<keyword evidence="2" id="KW-1185">Reference proteome</keyword>
<accession>A0AAQ3QG18</accession>
<dbReference type="Proteomes" id="UP001327560">
    <property type="component" value="Chromosome 6"/>
</dbReference>
<evidence type="ECO:0000313" key="2">
    <source>
        <dbReference type="Proteomes" id="UP001327560"/>
    </source>
</evidence>
<sequence>MGRRRCLDGSAKLSLPDTTPARHRCLAYRAQAEAMHGKAAQACSDCTLQSESRLLLGDDGVPLGIGGGSLATPADQSRQWQLVGVGLKKP</sequence>
<dbReference type="AlphaFoldDB" id="A0AAQ3QG18"/>
<evidence type="ECO:0000313" key="1">
    <source>
        <dbReference type="EMBL" id="WOL11511.1"/>
    </source>
</evidence>
<protein>
    <submittedName>
        <fullName evidence="1">Uncharacterized protein</fullName>
    </submittedName>
</protein>
<proteinExistence type="predicted"/>
<gene>
    <name evidence="1" type="ORF">Cni_G20274</name>
</gene>